<dbReference type="GO" id="GO:0042285">
    <property type="term" value="F:xylosyltransferase activity"/>
    <property type="evidence" value="ECO:0007669"/>
    <property type="project" value="TreeGrafter"/>
</dbReference>
<keyword evidence="5 12" id="KW-0735">Signal-anchor</keyword>
<dbReference type="Pfam" id="PF03360">
    <property type="entry name" value="Glyco_transf_43"/>
    <property type="match status" value="1"/>
</dbReference>
<dbReference type="GO" id="GO:0015018">
    <property type="term" value="F:galactosylgalactosylxylosylprotein 3-beta-glucuronosyltransferase activity"/>
    <property type="evidence" value="ECO:0007669"/>
    <property type="project" value="InterPro"/>
</dbReference>
<evidence type="ECO:0000256" key="7">
    <source>
        <dbReference type="ARBA" id="ARBA00023034"/>
    </source>
</evidence>
<comment type="similarity">
    <text evidence="2 12">Belongs to the glycosyltransferase 43 family.</text>
</comment>
<dbReference type="GO" id="GO:0000139">
    <property type="term" value="C:Golgi membrane"/>
    <property type="evidence" value="ECO:0007669"/>
    <property type="project" value="UniProtKB-SubCell"/>
</dbReference>
<dbReference type="Gene3D" id="3.90.550.10">
    <property type="entry name" value="Spore Coat Polysaccharide Biosynthesis Protein SpsA, Chain A"/>
    <property type="match status" value="1"/>
</dbReference>
<evidence type="ECO:0000256" key="8">
    <source>
        <dbReference type="ARBA" id="ARBA00023136"/>
    </source>
</evidence>
<dbReference type="GO" id="GO:0046872">
    <property type="term" value="F:metal ion binding"/>
    <property type="evidence" value="ECO:0007669"/>
    <property type="project" value="UniProtKB-KW"/>
</dbReference>
<evidence type="ECO:0000313" key="14">
    <source>
        <dbReference type="Proteomes" id="UP000594263"/>
    </source>
</evidence>
<feature type="transmembrane region" description="Helical" evidence="12">
    <location>
        <begin position="86"/>
        <end position="105"/>
    </location>
</feature>
<accession>A0A7N0RHW4</accession>
<dbReference type="GO" id="GO:0009834">
    <property type="term" value="P:plant-type secondary cell wall biogenesis"/>
    <property type="evidence" value="ECO:0007669"/>
    <property type="project" value="TreeGrafter"/>
</dbReference>
<evidence type="ECO:0000256" key="11">
    <source>
        <dbReference type="PIRSR" id="PIRSR605027-3"/>
    </source>
</evidence>
<evidence type="ECO:0000256" key="5">
    <source>
        <dbReference type="ARBA" id="ARBA00022968"/>
    </source>
</evidence>
<keyword evidence="10 12" id="KW-0961">Cell wall biogenesis/degradation</keyword>
<keyword evidence="14" id="KW-1185">Reference proteome</keyword>
<evidence type="ECO:0000256" key="3">
    <source>
        <dbReference type="ARBA" id="ARBA00022679"/>
    </source>
</evidence>
<evidence type="ECO:0000256" key="1">
    <source>
        <dbReference type="ARBA" id="ARBA00004323"/>
    </source>
</evidence>
<keyword evidence="11" id="KW-0479">Metal-binding</keyword>
<dbReference type="PANTHER" id="PTHR10896:SF20">
    <property type="entry name" value="BETA-1,4-XYLOSYLTRANSFERASE IRX9L-RELATED"/>
    <property type="match status" value="1"/>
</dbReference>
<proteinExistence type="inferred from homology"/>
<evidence type="ECO:0000313" key="13">
    <source>
        <dbReference type="EnsemblPlants" id="Kaladp0011s0637.1.v1.1"/>
    </source>
</evidence>
<keyword evidence="11" id="KW-0464">Manganese</keyword>
<dbReference type="Gramene" id="Kaladp0011s0637.1.v1.1">
    <property type="protein sequence ID" value="Kaladp0011s0637.1.v1.1"/>
    <property type="gene ID" value="Kaladp0011s0637.v1.1"/>
</dbReference>
<name>A0A7N0RHW4_KALFE</name>
<dbReference type="AlphaFoldDB" id="A0A7N0RHW4"/>
<sequence>MASIRRTLSPVPRAGALMNGEAVNVSSPLSRASNCAQTHAPPARGFLDSHSLFYKLEGVFIGLFSRRPGRPLERSKHKSQAWRKSLSNFLICFMVGIFIGFTSFLSTRSSVINFSTYQALDEMTYMAGDTHLLGNVKENVMTSEEYLSSTDNATAGEKDVKTLNRADEAPFVTSVVPSPADNSTLKLHKFLIVVTPTYTRPFQTYYLNRLAHTLKLVPSPLLWIVVEQTAQSSETADLLRKTGLMYRHLVCDDKNLTDTNAKVIGQRNVALSHIEKHRLDGIVYFADDDNVYSNDLFDLMRQIRRFGTWAVAKITEAGSKPQRVIDGPVCNGSEVIGWQADGHVKKYRRFHADMPGFAFNSTILWDPSRWHRRTLEPIRQRDTVTEELQVSTFIEQVVEDERQMECLPTDNSAIMVWHIQFGSAYSYYPHRWFLESNLDVVVHL</sequence>
<keyword evidence="3 12" id="KW-0808">Transferase</keyword>
<dbReference type="SUPFAM" id="SSF53448">
    <property type="entry name" value="Nucleotide-diphospho-sugar transferases"/>
    <property type="match status" value="1"/>
</dbReference>
<comment type="cofactor">
    <cofactor evidence="11">
        <name>Mn(2+)</name>
        <dbReference type="ChEBI" id="CHEBI:29035"/>
    </cofactor>
</comment>
<keyword evidence="9" id="KW-0325">Glycoprotein</keyword>
<dbReference type="GO" id="GO:0010417">
    <property type="term" value="P:glucuronoxylan biosynthetic process"/>
    <property type="evidence" value="ECO:0007669"/>
    <property type="project" value="TreeGrafter"/>
</dbReference>
<evidence type="ECO:0000256" key="2">
    <source>
        <dbReference type="ARBA" id="ARBA00007706"/>
    </source>
</evidence>
<dbReference type="InterPro" id="IPR005027">
    <property type="entry name" value="Glyco_trans_43"/>
</dbReference>
<organism evidence="13 14">
    <name type="scientific">Kalanchoe fedtschenkoi</name>
    <name type="common">Lavender scallops</name>
    <name type="synonym">South American air plant</name>
    <dbReference type="NCBI Taxonomy" id="63787"/>
    <lineage>
        <taxon>Eukaryota</taxon>
        <taxon>Viridiplantae</taxon>
        <taxon>Streptophyta</taxon>
        <taxon>Embryophyta</taxon>
        <taxon>Tracheophyta</taxon>
        <taxon>Spermatophyta</taxon>
        <taxon>Magnoliopsida</taxon>
        <taxon>eudicotyledons</taxon>
        <taxon>Gunneridae</taxon>
        <taxon>Pentapetalae</taxon>
        <taxon>Saxifragales</taxon>
        <taxon>Crassulaceae</taxon>
        <taxon>Kalanchoe</taxon>
    </lineage>
</organism>
<feature type="binding site" evidence="11">
    <location>
        <position position="289"/>
    </location>
    <ligand>
        <name>Mn(2+)</name>
        <dbReference type="ChEBI" id="CHEBI:29035"/>
    </ligand>
</feature>
<evidence type="ECO:0000256" key="6">
    <source>
        <dbReference type="ARBA" id="ARBA00022989"/>
    </source>
</evidence>
<evidence type="ECO:0000256" key="9">
    <source>
        <dbReference type="ARBA" id="ARBA00023180"/>
    </source>
</evidence>
<keyword evidence="8 12" id="KW-0472">Membrane</keyword>
<comment type="function">
    <text evidence="12">Involved in the synthesis of glucuronoxylan hemicellulose in secondary cell walls.</text>
</comment>
<dbReference type="CDD" id="cd00218">
    <property type="entry name" value="GlcAT-I"/>
    <property type="match status" value="1"/>
</dbReference>
<evidence type="ECO:0000256" key="4">
    <source>
        <dbReference type="ARBA" id="ARBA00022692"/>
    </source>
</evidence>
<dbReference type="Proteomes" id="UP000594263">
    <property type="component" value="Unplaced"/>
</dbReference>
<reference evidence="13" key="1">
    <citation type="submission" date="2021-01" db="UniProtKB">
        <authorList>
            <consortium name="EnsemblPlants"/>
        </authorList>
    </citation>
    <scope>IDENTIFICATION</scope>
</reference>
<dbReference type="GO" id="GO:0071555">
    <property type="term" value="P:cell wall organization"/>
    <property type="evidence" value="ECO:0007669"/>
    <property type="project" value="UniProtKB-KW"/>
</dbReference>
<dbReference type="OMA" id="HDCSRVM"/>
<dbReference type="EnsemblPlants" id="Kaladp0011s0637.2.v1.1">
    <property type="protein sequence ID" value="Kaladp0011s0637.2.v1.1"/>
    <property type="gene ID" value="Kaladp0011s0637.v1.1"/>
</dbReference>
<dbReference type="EnsemblPlants" id="Kaladp0011s0637.1.v1.1">
    <property type="protein sequence ID" value="Kaladp0011s0637.1.v1.1"/>
    <property type="gene ID" value="Kaladp0011s0637.v1.1"/>
</dbReference>
<keyword evidence="4 12" id="KW-0812">Transmembrane</keyword>
<keyword evidence="7 12" id="KW-0333">Golgi apparatus</keyword>
<comment type="subcellular location">
    <subcellularLocation>
        <location evidence="1 12">Golgi apparatus membrane</location>
        <topology evidence="1 12">Single-pass type II membrane protein</topology>
    </subcellularLocation>
</comment>
<evidence type="ECO:0000256" key="12">
    <source>
        <dbReference type="RuleBase" id="RU363127"/>
    </source>
</evidence>
<dbReference type="PANTHER" id="PTHR10896">
    <property type="entry name" value="GALACTOSYLGALACTOSYLXYLOSYLPROTEIN 3-BETA-GLUCURONOSYLTRANSFERASE BETA-1,3-GLUCURONYLTRANSFERASE"/>
    <property type="match status" value="1"/>
</dbReference>
<dbReference type="EC" id="2.4.-.-" evidence="12"/>
<keyword evidence="6 12" id="KW-1133">Transmembrane helix</keyword>
<dbReference type="Gramene" id="Kaladp0011s0637.2.v1.1">
    <property type="protein sequence ID" value="Kaladp0011s0637.2.v1.1"/>
    <property type="gene ID" value="Kaladp0011s0637.v1.1"/>
</dbReference>
<dbReference type="InterPro" id="IPR029044">
    <property type="entry name" value="Nucleotide-diphossugar_trans"/>
</dbReference>
<evidence type="ECO:0000256" key="10">
    <source>
        <dbReference type="ARBA" id="ARBA00023316"/>
    </source>
</evidence>
<protein>
    <recommendedName>
        <fullName evidence="12">Glycosyltransferases</fullName>
        <ecNumber evidence="12">2.4.-.-</ecNumber>
    </recommendedName>
</protein>